<gene>
    <name evidence="1" type="ORF">WMW72_20750</name>
</gene>
<accession>A0ABU9DN81</accession>
<reference evidence="1 2" key="1">
    <citation type="submission" date="2024-04" db="EMBL/GenBank/DDBJ databases">
        <title>draft genome sequnece of Paenibacillus filicis.</title>
        <authorList>
            <person name="Kim D.-U."/>
        </authorList>
    </citation>
    <scope>NUCLEOTIDE SEQUENCE [LARGE SCALE GENOMIC DNA]</scope>
    <source>
        <strain evidence="1 2">KACC14197</strain>
    </source>
</reference>
<comment type="caution">
    <text evidence="1">The sequence shown here is derived from an EMBL/GenBank/DDBJ whole genome shotgun (WGS) entry which is preliminary data.</text>
</comment>
<name>A0ABU9DN81_9BACL</name>
<keyword evidence="2" id="KW-1185">Reference proteome</keyword>
<evidence type="ECO:0000313" key="2">
    <source>
        <dbReference type="Proteomes" id="UP001469365"/>
    </source>
</evidence>
<proteinExistence type="predicted"/>
<dbReference type="EMBL" id="JBBPCC010000014">
    <property type="protein sequence ID" value="MEK8130339.1"/>
    <property type="molecule type" value="Genomic_DNA"/>
</dbReference>
<protein>
    <submittedName>
        <fullName evidence="1">Uncharacterized protein</fullName>
    </submittedName>
</protein>
<dbReference type="Proteomes" id="UP001469365">
    <property type="component" value="Unassembled WGS sequence"/>
</dbReference>
<evidence type="ECO:0000313" key="1">
    <source>
        <dbReference type="EMBL" id="MEK8130339.1"/>
    </source>
</evidence>
<sequence length="139" mass="15689">MKLTVRVKSLGRRRDVLTRQELELPVVPGTLRELIEEVVASQVRAFTDRQQGAGLIAYLTEREVQERGELGKVSFGEIRTQELPDLEQAREAAIQAFEDGLYKVFIEEQEILGLDAPLSLTEGGELILIRLTMLAGRLW</sequence>
<dbReference type="RefSeq" id="WP_341417470.1">
    <property type="nucleotide sequence ID" value="NZ_JBBPCC010000014.1"/>
</dbReference>
<organism evidence="1 2">
    <name type="scientific">Paenibacillus filicis</name>
    <dbReference type="NCBI Taxonomy" id="669464"/>
    <lineage>
        <taxon>Bacteria</taxon>
        <taxon>Bacillati</taxon>
        <taxon>Bacillota</taxon>
        <taxon>Bacilli</taxon>
        <taxon>Bacillales</taxon>
        <taxon>Paenibacillaceae</taxon>
        <taxon>Paenibacillus</taxon>
    </lineage>
</organism>